<dbReference type="SUPFAM" id="SSF141072">
    <property type="entry name" value="CalX-like"/>
    <property type="match status" value="3"/>
</dbReference>
<keyword evidence="1" id="KW-0732">Signal</keyword>
<evidence type="ECO:0000256" key="1">
    <source>
        <dbReference type="ARBA" id="ARBA00022729"/>
    </source>
</evidence>
<gene>
    <name evidence="6" type="ORF">HCU67_16465</name>
</gene>
<feature type="domain" description="Calx-beta" evidence="5">
    <location>
        <begin position="927"/>
        <end position="1030"/>
    </location>
</feature>
<evidence type="ECO:0000256" key="3">
    <source>
        <dbReference type="ARBA" id="ARBA00022837"/>
    </source>
</evidence>
<organism evidence="6 7">
    <name type="scientific">Croceivirga thetidis</name>
    <dbReference type="NCBI Taxonomy" id="2721623"/>
    <lineage>
        <taxon>Bacteria</taxon>
        <taxon>Pseudomonadati</taxon>
        <taxon>Bacteroidota</taxon>
        <taxon>Flavobacteriia</taxon>
        <taxon>Flavobacteriales</taxon>
        <taxon>Flavobacteriaceae</taxon>
        <taxon>Croceivirga</taxon>
    </lineage>
</organism>
<feature type="domain" description="Calx-beta" evidence="5">
    <location>
        <begin position="700"/>
        <end position="798"/>
    </location>
</feature>
<evidence type="ECO:0000313" key="6">
    <source>
        <dbReference type="EMBL" id="NKI33544.1"/>
    </source>
</evidence>
<accession>A0ABX1GV88</accession>
<dbReference type="Proteomes" id="UP000718451">
    <property type="component" value="Unassembled WGS sequence"/>
</dbReference>
<evidence type="ECO:0000259" key="5">
    <source>
        <dbReference type="SMART" id="SM00237"/>
    </source>
</evidence>
<dbReference type="PANTHER" id="PTHR11878:SF65">
    <property type="entry name" value="NA_CA-EXCHANGE PROTEIN, ISOFORM G"/>
    <property type="match status" value="1"/>
</dbReference>
<evidence type="ECO:0000313" key="7">
    <source>
        <dbReference type="Proteomes" id="UP000718451"/>
    </source>
</evidence>
<evidence type="ECO:0000256" key="4">
    <source>
        <dbReference type="ARBA" id="ARBA00023065"/>
    </source>
</evidence>
<evidence type="ECO:0000256" key="2">
    <source>
        <dbReference type="ARBA" id="ARBA00022737"/>
    </source>
</evidence>
<keyword evidence="3" id="KW-0106">Calcium</keyword>
<keyword evidence="4" id="KW-0813">Transport</keyword>
<feature type="non-terminal residue" evidence="6">
    <location>
        <position position="1048"/>
    </location>
</feature>
<dbReference type="PANTHER" id="PTHR11878">
    <property type="entry name" value="SODIUM/CALCIUM EXCHANGER"/>
    <property type="match status" value="1"/>
</dbReference>
<protein>
    <recommendedName>
        <fullName evidence="5">Calx-beta domain-containing protein</fullName>
    </recommendedName>
</protein>
<dbReference type="InterPro" id="IPR051171">
    <property type="entry name" value="CaCA"/>
</dbReference>
<dbReference type="SMART" id="SM00237">
    <property type="entry name" value="Calx_beta"/>
    <property type="match status" value="3"/>
</dbReference>
<name>A0ABX1GV88_9FLAO</name>
<keyword evidence="2" id="KW-0677">Repeat</keyword>
<dbReference type="EMBL" id="JAAWWL010000005">
    <property type="protein sequence ID" value="NKI33544.1"/>
    <property type="molecule type" value="Genomic_DNA"/>
</dbReference>
<proteinExistence type="predicted"/>
<keyword evidence="4" id="KW-0406">Ion transport</keyword>
<dbReference type="RefSeq" id="WP_282597834.1">
    <property type="nucleotide sequence ID" value="NZ_JAAWWL010000005.1"/>
</dbReference>
<dbReference type="InterPro" id="IPR057078">
    <property type="entry name" value="HYR-4C"/>
</dbReference>
<dbReference type="Pfam" id="PF23237">
    <property type="entry name" value="HYR_4C"/>
    <property type="match status" value="1"/>
</dbReference>
<dbReference type="Gene3D" id="2.60.40.2030">
    <property type="match status" value="3"/>
</dbReference>
<dbReference type="InterPro" id="IPR038081">
    <property type="entry name" value="CalX-like_sf"/>
</dbReference>
<dbReference type="InterPro" id="IPR003644">
    <property type="entry name" value="Calx_beta"/>
</dbReference>
<feature type="domain" description="Calx-beta" evidence="5">
    <location>
        <begin position="811"/>
        <end position="913"/>
    </location>
</feature>
<sequence length="1048" mass="111646">MINLTGLRTKCGSISIFLVLFSFLGYGQVKTAFTPRYSSTINGDVTIIANNVLSRSATDSYTGTEGNHEFTDNVFVDIDSDPTTFNSSSANFTNPEPAVGCLNYLSAYLYWSASDQEYLVNGTEVVVGDGGSEPNWNFNQVKLMLPGQTSYSTLTADDIIYRDRDGDDSFENAPYVCVKDITSLIQGLSDQFGKYQVANVKATEGRIWTESGGRIGTAGGWQIVFVYENPDLIGKNITLFDGYVNITSSSSDGGVDNEDFSFSGFQTVPNGEVLADVVLGALEGDFDIAGDQLQIQNTSGVWTDLSTSQRGSTNFFNSKITKDGSNFIDRNPASTNTLGFDAGLFPLGNSGNNLIGNNQTSANFRITTTQETYGVYLLGLSVAVYEPDLGALELDTRTGDTAYNPGDLVPFSVELDNNGNDAIQDLQIQMTIPQEVDFDAPSNLPAGVTFNYNSTTRVLTFNVADGLTDPDDTSYTIDFNLRVKDQCYFLESACSGSFQLQASATYRGTINTDLVTTNSSGTLDECGTGNTDPTVLTINSPDQVNWSTPADALNRTISCTDSAALAAAQALVPDTEFCSFTLNEVSGTFVPEAGCAVEGTYTNTFTFTDACGRVSQTFTQIITIEDTNDPSFNEALPQDTVAAFDNIPSPETLTASDSCDNNPTVDFVESYIGDNTSTSYTIVRTWTASDCAGNTVEHVQNIFVSPDGDPIGLSINDITVNENDGTAILTITHIGSVSGGFTLNYATANGSAVQPQDYTQQSSVISFTGTNGETRDITILITNDDVIEGVENFTVQLSAGTNTPSINDGSGQVTINDDDTAPGSGVGFDAVDYTFNEDVGTVTFTVTLVGNVSEAFTVDFATDDRLAIAGQDYEAQAGTLSFDGNDGETESITITIIDDDIIENQEHFVIDLSNISTDLIGITDSRERGDILDNDADPGVTGLAFDPTEVTVNEGDGTATFNVVLTGNFPQAFTVDFATSDGSATAGDDYTAQTGQLNFDGNDGEVRTITIDILEDDIIEATEDYTLTLSNPSLALVAINTANATGNI</sequence>
<comment type="caution">
    <text evidence="6">The sequence shown here is derived from an EMBL/GenBank/DDBJ whole genome shotgun (WGS) entry which is preliminary data.</text>
</comment>
<keyword evidence="7" id="KW-1185">Reference proteome</keyword>
<reference evidence="6 7" key="1">
    <citation type="submission" date="2020-04" db="EMBL/GenBank/DDBJ databases">
        <authorList>
            <person name="Yoon J."/>
        </authorList>
    </citation>
    <scope>NUCLEOTIDE SEQUENCE [LARGE SCALE GENOMIC DNA]</scope>
    <source>
        <strain evidence="6 7">DJ-13</strain>
    </source>
</reference>
<dbReference type="Pfam" id="PF03160">
    <property type="entry name" value="Calx-beta"/>
    <property type="match status" value="3"/>
</dbReference>